<dbReference type="PROSITE" id="PS00070">
    <property type="entry name" value="ALDEHYDE_DEHYDR_CYS"/>
    <property type="match status" value="1"/>
</dbReference>
<keyword evidence="2" id="KW-0521">NADP</keyword>
<dbReference type="OrthoDB" id="6882680at2"/>
<comment type="similarity">
    <text evidence="1">Belongs to the aldehyde dehydrogenase family.</text>
</comment>
<dbReference type="InterPro" id="IPR044148">
    <property type="entry name" value="ALDH_GabD1-like"/>
</dbReference>
<dbReference type="InterPro" id="IPR047110">
    <property type="entry name" value="GABD/Sad-like"/>
</dbReference>
<dbReference type="InterPro" id="IPR016160">
    <property type="entry name" value="Ald_DH_CS_CYS"/>
</dbReference>
<dbReference type="Gene3D" id="3.40.605.10">
    <property type="entry name" value="Aldehyde Dehydrogenase, Chain A, domain 1"/>
    <property type="match status" value="1"/>
</dbReference>
<evidence type="ECO:0000259" key="4">
    <source>
        <dbReference type="Pfam" id="PF00171"/>
    </source>
</evidence>
<protein>
    <submittedName>
        <fullName evidence="5">Succinate-semialdehyde dehydrogenase</fullName>
    </submittedName>
</protein>
<accession>A0A1V4AEX0</accession>
<dbReference type="PANTHER" id="PTHR43217">
    <property type="entry name" value="SUCCINATE SEMIALDEHYDE DEHYDROGENASE [NAD(P)+] SAD"/>
    <property type="match status" value="1"/>
</dbReference>
<comment type="caution">
    <text evidence="5">The sequence shown here is derived from an EMBL/GenBank/DDBJ whole genome shotgun (WGS) entry which is preliminary data.</text>
</comment>
<dbReference type="PANTHER" id="PTHR43217:SF2">
    <property type="entry name" value="SUCCINATE-SEMIALDEHYDE DEHYDROGENASE [NADP(+)]"/>
    <property type="match status" value="1"/>
</dbReference>
<keyword evidence="3" id="KW-0560">Oxidoreductase</keyword>
<evidence type="ECO:0000313" key="5">
    <source>
        <dbReference type="EMBL" id="OON82644.1"/>
    </source>
</evidence>
<gene>
    <name evidence="5" type="ORF">B1H18_00840</name>
</gene>
<evidence type="ECO:0000313" key="6">
    <source>
        <dbReference type="Proteomes" id="UP000190539"/>
    </source>
</evidence>
<dbReference type="AlphaFoldDB" id="A0A1V4AEX0"/>
<dbReference type="InterPro" id="IPR016163">
    <property type="entry name" value="Ald_DH_C"/>
</dbReference>
<keyword evidence="6" id="KW-1185">Reference proteome</keyword>
<dbReference type="InterPro" id="IPR015590">
    <property type="entry name" value="Aldehyde_DH_dom"/>
</dbReference>
<evidence type="ECO:0000256" key="3">
    <source>
        <dbReference type="ARBA" id="ARBA00023002"/>
    </source>
</evidence>
<dbReference type="FunFam" id="3.40.605.10:FF:000012">
    <property type="entry name" value="NAD-dependent succinate-semialdehyde dehydrogenase"/>
    <property type="match status" value="1"/>
</dbReference>
<sequence length="457" mass="48929">MTAYKVVNPATGATEGEYPEASDAVVREALGRSAAAFGSWRRTAPQDRVAVLERVADLYEERKDELAAIITREMGKPVAQARGEIGIVVSIYRYYAKNGPSFLADDELDVVAGGTAVVRKEGVGPLLGIMPWNFPYYQVARFAAPNLMLGNTILLKHAPQCPESALAMERVFIDAGLTDGQYINLFASNEQVSTIIADPRVQGVSLTGSERAGSAVAEQAGKHLKKVVLELGGSDPFLVLGPADLDRTVKHAFAGRLGNAGQACNAAKRIIVLEEHYDEFVEKFTCAVRAVVPGDPTKPETFMGPLSSEAAVRSLAAQIEDAVEHGATVHTGGKRVDRDGAWYEPTVLTGVTPKMRAFQEELFGPAAVIYKVASEEEAVELANNTPYGLGAVIECADEDRALRIAGQLDAGMVHINEAGGTAAELPFGGVKRSGIGRELGKYGMEEFANKKLVRVKR</sequence>
<dbReference type="Gene3D" id="3.40.309.10">
    <property type="entry name" value="Aldehyde Dehydrogenase, Chain A, domain 2"/>
    <property type="match status" value="1"/>
</dbReference>
<proteinExistence type="inferred from homology"/>
<dbReference type="Proteomes" id="UP000190539">
    <property type="component" value="Unassembled WGS sequence"/>
</dbReference>
<evidence type="ECO:0000256" key="1">
    <source>
        <dbReference type="ARBA" id="ARBA00009986"/>
    </source>
</evidence>
<reference evidence="5 6" key="1">
    <citation type="submission" date="2017-02" db="EMBL/GenBank/DDBJ databases">
        <title>Draft Genome Sequence of Streptomyces tsukubaensis F601, a Producer of the immunosuppressant tacrolimus FK506.</title>
        <authorList>
            <person name="Zong G."/>
            <person name="Zhong C."/>
            <person name="Fu J."/>
            <person name="Qin R."/>
            <person name="Cao G."/>
        </authorList>
    </citation>
    <scope>NUCLEOTIDE SEQUENCE [LARGE SCALE GENOMIC DNA]</scope>
    <source>
        <strain evidence="5 6">F601</strain>
    </source>
</reference>
<dbReference type="CDD" id="cd07100">
    <property type="entry name" value="ALDH_SSADH1_GabD1"/>
    <property type="match status" value="1"/>
</dbReference>
<dbReference type="SUPFAM" id="SSF53720">
    <property type="entry name" value="ALDH-like"/>
    <property type="match status" value="1"/>
</dbReference>
<dbReference type="FunFam" id="3.40.309.10:FF:000009">
    <property type="entry name" value="Aldehyde dehydrogenase A"/>
    <property type="match status" value="1"/>
</dbReference>
<evidence type="ECO:0000256" key="2">
    <source>
        <dbReference type="ARBA" id="ARBA00022857"/>
    </source>
</evidence>
<dbReference type="EMBL" id="MVFC01000001">
    <property type="protein sequence ID" value="OON82644.1"/>
    <property type="molecule type" value="Genomic_DNA"/>
</dbReference>
<organism evidence="5 6">
    <name type="scientific">Streptomyces tsukubensis</name>
    <dbReference type="NCBI Taxonomy" id="83656"/>
    <lineage>
        <taxon>Bacteria</taxon>
        <taxon>Bacillati</taxon>
        <taxon>Actinomycetota</taxon>
        <taxon>Actinomycetes</taxon>
        <taxon>Kitasatosporales</taxon>
        <taxon>Streptomycetaceae</taxon>
        <taxon>Streptomyces</taxon>
    </lineage>
</organism>
<name>A0A1V4AEX0_9ACTN</name>
<dbReference type="RefSeq" id="WP_077963785.1">
    <property type="nucleotide sequence ID" value="NZ_CP045178.1"/>
</dbReference>
<dbReference type="GO" id="GO:0004030">
    <property type="term" value="F:aldehyde dehydrogenase [NAD(P)+] activity"/>
    <property type="evidence" value="ECO:0007669"/>
    <property type="project" value="InterPro"/>
</dbReference>
<dbReference type="STRING" id="83656.B1H18_00840"/>
<dbReference type="Pfam" id="PF00171">
    <property type="entry name" value="Aldedh"/>
    <property type="match status" value="1"/>
</dbReference>
<feature type="domain" description="Aldehyde dehydrogenase" evidence="4">
    <location>
        <begin position="4"/>
        <end position="453"/>
    </location>
</feature>
<dbReference type="InterPro" id="IPR016161">
    <property type="entry name" value="Ald_DH/histidinol_DH"/>
</dbReference>
<dbReference type="InterPro" id="IPR016162">
    <property type="entry name" value="Ald_DH_N"/>
</dbReference>
<dbReference type="GO" id="GO:0004777">
    <property type="term" value="F:succinate-semialdehyde dehydrogenase (NAD+) activity"/>
    <property type="evidence" value="ECO:0007669"/>
    <property type="project" value="TreeGrafter"/>
</dbReference>